<evidence type="ECO:0000313" key="12">
    <source>
        <dbReference type="EMBL" id="GAL61336.1"/>
    </source>
</evidence>
<sequence length="261" mass="29325">MEIFNDLLNFKIVDIIDVILVAVLLYYVYKLTKGTVAINIFIGIIIIYFVWKLTEFLEMELLTGIFGGFMKVGIIALIVVFQPEIRKFLLMVGSTNFNGRRKFLQQFKFLKTETSDATDVDVIVSACNKMAMSKTGALIVFERNNNLDFIAASGDEMNIKVTQPIIESIFFKNSPLHDGAIIINDNIVKATRVILPVNNDRSIPKRFGLRHRAAIGVTEKTDALALVVSEETGHISYFKDGEFVVFDDTNALTEIIKTDLA</sequence>
<evidence type="ECO:0000259" key="11">
    <source>
        <dbReference type="PROSITE" id="PS51794"/>
    </source>
</evidence>
<keyword evidence="4 10" id="KW-0812">Transmembrane</keyword>
<evidence type="ECO:0000256" key="2">
    <source>
        <dbReference type="ARBA" id="ARBA00022475"/>
    </source>
</evidence>
<comment type="caution">
    <text evidence="10">Lacks conserved residue(s) required for the propagation of feature annotation.</text>
</comment>
<dbReference type="EMBL" id="SORL01000007">
    <property type="protein sequence ID" value="TDY64641.1"/>
    <property type="molecule type" value="Genomic_DNA"/>
</dbReference>
<dbReference type="PROSITE" id="PS51794">
    <property type="entry name" value="DAC"/>
    <property type="match status" value="1"/>
</dbReference>
<dbReference type="RefSeq" id="WP_042503074.1">
    <property type="nucleotide sequence ID" value="NZ_BBNQ01000002.1"/>
</dbReference>
<dbReference type="GO" id="GO:0006171">
    <property type="term" value="P:cAMP biosynthetic process"/>
    <property type="evidence" value="ECO:0007669"/>
    <property type="project" value="InterPro"/>
</dbReference>
<accession>A0A4V3HHE9</accession>
<dbReference type="SUPFAM" id="SSF143597">
    <property type="entry name" value="YojJ-like"/>
    <property type="match status" value="1"/>
</dbReference>
<name>A0A090V950_9FLAO</name>
<dbReference type="EMBL" id="BBNQ01000002">
    <property type="protein sequence ID" value="GAL61336.1"/>
    <property type="molecule type" value="Genomic_DNA"/>
</dbReference>
<dbReference type="InterPro" id="IPR045585">
    <property type="entry name" value="CdaA_N"/>
</dbReference>
<dbReference type="Proteomes" id="UP000294824">
    <property type="component" value="Unassembled WGS sequence"/>
</dbReference>
<comment type="catalytic activity">
    <reaction evidence="1 10">
        <text>2 ATP = 3',3'-c-di-AMP + 2 diphosphate</text>
        <dbReference type="Rhea" id="RHEA:35655"/>
        <dbReference type="ChEBI" id="CHEBI:30616"/>
        <dbReference type="ChEBI" id="CHEBI:33019"/>
        <dbReference type="ChEBI" id="CHEBI:71500"/>
        <dbReference type="EC" id="2.7.7.85"/>
    </reaction>
</comment>
<keyword evidence="5 10" id="KW-0548">Nucleotidyltransferase</keyword>
<dbReference type="OrthoDB" id="9807385at2"/>
<evidence type="ECO:0000256" key="4">
    <source>
        <dbReference type="ARBA" id="ARBA00022692"/>
    </source>
</evidence>
<feature type="transmembrane region" description="Helical" evidence="10">
    <location>
        <begin position="12"/>
        <end position="29"/>
    </location>
</feature>
<proteinExistence type="inferred from homology"/>
<evidence type="ECO:0000256" key="3">
    <source>
        <dbReference type="ARBA" id="ARBA00022679"/>
    </source>
</evidence>
<evidence type="ECO:0000256" key="6">
    <source>
        <dbReference type="ARBA" id="ARBA00022741"/>
    </source>
</evidence>
<dbReference type="Proteomes" id="UP000029644">
    <property type="component" value="Unassembled WGS sequence"/>
</dbReference>
<evidence type="ECO:0000313" key="15">
    <source>
        <dbReference type="Proteomes" id="UP000294824"/>
    </source>
</evidence>
<comment type="subunit">
    <text evidence="10">Probably a homodimer.</text>
</comment>
<dbReference type="Gene3D" id="3.40.1700.10">
    <property type="entry name" value="DNA integrity scanning protein, DisA, N-terminal domain"/>
    <property type="match status" value="1"/>
</dbReference>
<comment type="caution">
    <text evidence="12">The sequence shown here is derived from an EMBL/GenBank/DDBJ whole genome shotgun (WGS) entry which is preliminary data.</text>
</comment>
<dbReference type="PANTHER" id="PTHR34185:SF1">
    <property type="entry name" value="DIADENYLATE CYCLASE"/>
    <property type="match status" value="1"/>
</dbReference>
<keyword evidence="3 10" id="KW-0808">Transferase</keyword>
<feature type="transmembrane region" description="Helical" evidence="10">
    <location>
        <begin position="59"/>
        <end position="81"/>
    </location>
</feature>
<dbReference type="EC" id="2.7.7.85" evidence="10"/>
<dbReference type="HAMAP" id="MF_01499">
    <property type="entry name" value="DacA"/>
    <property type="match status" value="1"/>
</dbReference>
<keyword evidence="6 10" id="KW-0547">Nucleotide-binding</keyword>
<evidence type="ECO:0000256" key="1">
    <source>
        <dbReference type="ARBA" id="ARBA00000877"/>
    </source>
</evidence>
<feature type="domain" description="DAC" evidence="11">
    <location>
        <begin position="82"/>
        <end position="250"/>
    </location>
</feature>
<dbReference type="InterPro" id="IPR050338">
    <property type="entry name" value="DisA"/>
</dbReference>
<feature type="transmembrane region" description="Helical" evidence="10">
    <location>
        <begin position="36"/>
        <end position="53"/>
    </location>
</feature>
<dbReference type="Pfam" id="PF19293">
    <property type="entry name" value="CdaA_N"/>
    <property type="match status" value="1"/>
</dbReference>
<keyword evidence="8 10" id="KW-1133">Transmembrane helix</keyword>
<gene>
    <name evidence="10" type="primary">dacA</name>
    <name evidence="13" type="ORF">DFQ06_1557</name>
    <name evidence="12" type="ORF">JCM19300_4282</name>
</gene>
<comment type="similarity">
    <text evidence="10">Belongs to the adenylate cyclase family. DacA/CdaA subfamily.</text>
</comment>
<evidence type="ECO:0000313" key="14">
    <source>
        <dbReference type="Proteomes" id="UP000029644"/>
    </source>
</evidence>
<dbReference type="InterPro" id="IPR036888">
    <property type="entry name" value="DNA_integrity_DisA_N_sf"/>
</dbReference>
<dbReference type="GO" id="GO:0005524">
    <property type="term" value="F:ATP binding"/>
    <property type="evidence" value="ECO:0007669"/>
    <property type="project" value="UniProtKB-UniRule"/>
</dbReference>
<dbReference type="InterPro" id="IPR034701">
    <property type="entry name" value="CdaA"/>
</dbReference>
<dbReference type="AlphaFoldDB" id="A0A090V950"/>
<keyword evidence="7 10" id="KW-0067">ATP-binding</keyword>
<keyword evidence="9 10" id="KW-0472">Membrane</keyword>
<dbReference type="InterPro" id="IPR003390">
    <property type="entry name" value="DNA_integrity_scan_DisA_N"/>
</dbReference>
<evidence type="ECO:0000256" key="10">
    <source>
        <dbReference type="HAMAP-Rule" id="MF_01499"/>
    </source>
</evidence>
<evidence type="ECO:0000256" key="9">
    <source>
        <dbReference type="ARBA" id="ARBA00023136"/>
    </source>
</evidence>
<evidence type="ECO:0000256" key="8">
    <source>
        <dbReference type="ARBA" id="ARBA00022989"/>
    </source>
</evidence>
<organism evidence="12 14">
    <name type="scientific">Algibacter lectus</name>
    <dbReference type="NCBI Taxonomy" id="221126"/>
    <lineage>
        <taxon>Bacteria</taxon>
        <taxon>Pseudomonadati</taxon>
        <taxon>Bacteroidota</taxon>
        <taxon>Flavobacteriia</taxon>
        <taxon>Flavobacteriales</taxon>
        <taxon>Flavobacteriaceae</taxon>
        <taxon>Algibacter</taxon>
    </lineage>
</organism>
<evidence type="ECO:0000313" key="13">
    <source>
        <dbReference type="EMBL" id="TDY64641.1"/>
    </source>
</evidence>
<accession>A0A090V950</accession>
<dbReference type="GO" id="GO:0106408">
    <property type="term" value="F:diadenylate cyclase activity"/>
    <property type="evidence" value="ECO:0007669"/>
    <property type="project" value="UniProtKB-EC"/>
</dbReference>
<evidence type="ECO:0000256" key="5">
    <source>
        <dbReference type="ARBA" id="ARBA00022695"/>
    </source>
</evidence>
<reference evidence="12 14" key="1">
    <citation type="journal article" date="2014" name="Genome Announc.">
        <title>Draft Genome Sequences of Marine Flavobacterium Algibacter lectus Strains SS8 and NR4.</title>
        <authorList>
            <person name="Takatani N."/>
            <person name="Nakanishi M."/>
            <person name="Meirelles P."/>
            <person name="Mino S."/>
            <person name="Suda W."/>
            <person name="Oshima K."/>
            <person name="Hattori M."/>
            <person name="Ohkuma M."/>
            <person name="Hosokawa M."/>
            <person name="Miyashita K."/>
            <person name="Thompson F.L."/>
            <person name="Niwa A."/>
            <person name="Sawabe T."/>
            <person name="Sawabe T."/>
        </authorList>
    </citation>
    <scope>NUCLEOTIDE SEQUENCE [LARGE SCALE GENOMIC DNA]</scope>
    <source>
        <strain evidence="12 14">JCM 19300</strain>
    </source>
</reference>
<keyword evidence="2 10" id="KW-1003">Cell membrane</keyword>
<dbReference type="InterPro" id="IPR014046">
    <property type="entry name" value="C-di-AMP_synthase"/>
</dbReference>
<dbReference type="GO" id="GO:0004016">
    <property type="term" value="F:adenylate cyclase activity"/>
    <property type="evidence" value="ECO:0007669"/>
    <property type="project" value="UniProtKB-UniRule"/>
</dbReference>
<dbReference type="PIRSF" id="PIRSF004793">
    <property type="entry name" value="UCP004793"/>
    <property type="match status" value="1"/>
</dbReference>
<comment type="function">
    <text evidence="10">Catalyzes the condensation of 2 ATP molecules into cyclic di-AMP (c-di-AMP), a second messenger used to regulate differing processes in different bacteria.</text>
</comment>
<dbReference type="Pfam" id="PF02457">
    <property type="entry name" value="DAC"/>
    <property type="match status" value="1"/>
</dbReference>
<keyword evidence="15" id="KW-1185">Reference proteome</keyword>
<evidence type="ECO:0000256" key="7">
    <source>
        <dbReference type="ARBA" id="ARBA00022840"/>
    </source>
</evidence>
<reference evidence="13 15" key="2">
    <citation type="submission" date="2019-03" db="EMBL/GenBank/DDBJ databases">
        <title>Genomic Encyclopedia of Type Strains, Phase III (KMG-III): the genomes of soil and plant-associated and newly described type strains.</title>
        <authorList>
            <person name="Whitman W."/>
        </authorList>
    </citation>
    <scope>NUCLEOTIDE SEQUENCE [LARGE SCALE GENOMIC DNA]</scope>
    <source>
        <strain evidence="13 15">CECT 8301</strain>
    </source>
</reference>
<protein>
    <recommendedName>
        <fullName evidence="10">Diadenylate cyclase</fullName>
        <shortName evidence="10">DAC</shortName>
        <ecNumber evidence="10">2.7.7.85</ecNumber>
    </recommendedName>
    <alternativeName>
        <fullName evidence="10">Cyclic-di-AMP synthase</fullName>
        <shortName evidence="10">c-di-AMP synthase</shortName>
    </alternativeName>
</protein>
<dbReference type="PANTHER" id="PTHR34185">
    <property type="entry name" value="DIADENYLATE CYCLASE"/>
    <property type="match status" value="1"/>
</dbReference>